<name>A0A5N1I5R5_LACJE</name>
<reference evidence="2 3" key="1">
    <citation type="submission" date="2019-09" db="EMBL/GenBank/DDBJ databases">
        <title>Draft genome sequence assemblies of isolates from the urinary tract.</title>
        <authorList>
            <person name="Mores C.R."/>
            <person name="Putonti C."/>
            <person name="Wolfe A.J."/>
        </authorList>
    </citation>
    <scope>NUCLEOTIDE SEQUENCE [LARGE SCALE GENOMIC DNA]</scope>
    <source>
        <strain evidence="2 3">UMB246</strain>
    </source>
</reference>
<proteinExistence type="predicted"/>
<dbReference type="RefSeq" id="WP_034535591.1">
    <property type="nucleotide sequence ID" value="NZ_CATOVC010000001.1"/>
</dbReference>
<feature type="transmembrane region" description="Helical" evidence="1">
    <location>
        <begin position="45"/>
        <end position="67"/>
    </location>
</feature>
<protein>
    <recommendedName>
        <fullName evidence="4">Transmembrane protein</fullName>
    </recommendedName>
</protein>
<evidence type="ECO:0000256" key="1">
    <source>
        <dbReference type="SAM" id="Phobius"/>
    </source>
</evidence>
<organism evidence="2 3">
    <name type="scientific">Lactobacillus jensenii</name>
    <dbReference type="NCBI Taxonomy" id="109790"/>
    <lineage>
        <taxon>Bacteria</taxon>
        <taxon>Bacillati</taxon>
        <taxon>Bacillota</taxon>
        <taxon>Bacilli</taxon>
        <taxon>Lactobacillales</taxon>
        <taxon>Lactobacillaceae</taxon>
        <taxon>Lactobacillus</taxon>
    </lineage>
</organism>
<keyword evidence="1" id="KW-0812">Transmembrane</keyword>
<dbReference type="Proteomes" id="UP000327236">
    <property type="component" value="Unassembled WGS sequence"/>
</dbReference>
<comment type="caution">
    <text evidence="2">The sequence shown here is derived from an EMBL/GenBank/DDBJ whole genome shotgun (WGS) entry which is preliminary data.</text>
</comment>
<evidence type="ECO:0000313" key="2">
    <source>
        <dbReference type="EMBL" id="KAA9320234.1"/>
    </source>
</evidence>
<evidence type="ECO:0000313" key="3">
    <source>
        <dbReference type="Proteomes" id="UP000327236"/>
    </source>
</evidence>
<accession>A0A5N1I5R5</accession>
<keyword evidence="1" id="KW-0472">Membrane</keyword>
<gene>
    <name evidence="2" type="ORF">F6H94_08315</name>
</gene>
<dbReference type="EMBL" id="VYWW01000053">
    <property type="protein sequence ID" value="KAA9320234.1"/>
    <property type="molecule type" value="Genomic_DNA"/>
</dbReference>
<dbReference type="AlphaFoldDB" id="A0A5N1I5R5"/>
<sequence length="76" mass="8616">MTEEKKCYCDCQCCQKELKNVSSSDTSDTDNSDIVGDFFFSLKGVITLIILAILLTCGWYLWVIPVVGQELLEWSK</sequence>
<evidence type="ECO:0008006" key="4">
    <source>
        <dbReference type="Google" id="ProtNLM"/>
    </source>
</evidence>
<keyword evidence="1" id="KW-1133">Transmembrane helix</keyword>